<keyword evidence="6" id="KW-0694">RNA-binding</keyword>
<name>A0A941CQ44_9CLOT</name>
<proteinExistence type="inferred from homology"/>
<evidence type="ECO:0000256" key="1">
    <source>
        <dbReference type="ARBA" id="ARBA00006620"/>
    </source>
</evidence>
<dbReference type="GO" id="GO:0004519">
    <property type="term" value="F:endonuclease activity"/>
    <property type="evidence" value="ECO:0007669"/>
    <property type="project" value="UniProtKB-KW"/>
</dbReference>
<evidence type="ECO:0000256" key="6">
    <source>
        <dbReference type="ARBA" id="ARBA00022884"/>
    </source>
</evidence>
<reference evidence="8" key="1">
    <citation type="submission" date="2021-04" db="EMBL/GenBank/DDBJ databases">
        <title>Proteiniclasticum sedimins sp. nov., an obligate anaerobic bacterium isolated from anaerobic sludge.</title>
        <authorList>
            <person name="Liu J."/>
        </authorList>
    </citation>
    <scope>NUCLEOTIDE SEQUENCE</scope>
    <source>
        <strain evidence="8">BAD-10</strain>
    </source>
</reference>
<accession>A0A941CQ44</accession>
<evidence type="ECO:0000256" key="3">
    <source>
        <dbReference type="ARBA" id="ARBA00022722"/>
    </source>
</evidence>
<comment type="similarity">
    <text evidence="1">Belongs to the HicA mRNA interferase family.</text>
</comment>
<dbReference type="Pfam" id="PF07927">
    <property type="entry name" value="HicA_toxin"/>
    <property type="match status" value="1"/>
</dbReference>
<dbReference type="PANTHER" id="PTHR34873:SF3">
    <property type="entry name" value="ADDICTION MODULE TOXIN, HICA FAMILY"/>
    <property type="match status" value="1"/>
</dbReference>
<evidence type="ECO:0000256" key="5">
    <source>
        <dbReference type="ARBA" id="ARBA00022801"/>
    </source>
</evidence>
<evidence type="ECO:0000313" key="9">
    <source>
        <dbReference type="Proteomes" id="UP000675379"/>
    </source>
</evidence>
<dbReference type="GO" id="GO:0003729">
    <property type="term" value="F:mRNA binding"/>
    <property type="evidence" value="ECO:0007669"/>
    <property type="project" value="InterPro"/>
</dbReference>
<dbReference type="GO" id="GO:0016787">
    <property type="term" value="F:hydrolase activity"/>
    <property type="evidence" value="ECO:0007669"/>
    <property type="project" value="UniProtKB-KW"/>
</dbReference>
<gene>
    <name evidence="8" type="ORF">KCG48_02695</name>
</gene>
<comment type="caution">
    <text evidence="8">The sequence shown here is derived from an EMBL/GenBank/DDBJ whole genome shotgun (WGS) entry which is preliminary data.</text>
</comment>
<dbReference type="PANTHER" id="PTHR34873">
    <property type="entry name" value="SSR1766 PROTEIN"/>
    <property type="match status" value="1"/>
</dbReference>
<dbReference type="SUPFAM" id="SSF54786">
    <property type="entry name" value="YcfA/nrd intein domain"/>
    <property type="match status" value="1"/>
</dbReference>
<dbReference type="Gene3D" id="3.30.920.30">
    <property type="entry name" value="Hypothetical protein"/>
    <property type="match status" value="1"/>
</dbReference>
<evidence type="ECO:0000313" key="8">
    <source>
        <dbReference type="EMBL" id="MBR0575241.1"/>
    </source>
</evidence>
<dbReference type="InterPro" id="IPR012933">
    <property type="entry name" value="HicA_mRNA_interferase"/>
</dbReference>
<keyword evidence="4" id="KW-0255">Endonuclease</keyword>
<sequence>MTKSSREVIKLLEQNGWTLSHVRGSHYYYRKSGFQPVTVPHPRKDLAIGTYKAILKHAGLL</sequence>
<keyword evidence="5" id="KW-0378">Hydrolase</keyword>
<dbReference type="RefSeq" id="WP_211799753.1">
    <property type="nucleotide sequence ID" value="NZ_JAGSCS010000002.1"/>
</dbReference>
<protein>
    <submittedName>
        <fullName evidence="8">Type II toxin-antitoxin system HicA family toxin</fullName>
    </submittedName>
</protein>
<keyword evidence="7" id="KW-0346">Stress response</keyword>
<keyword evidence="2" id="KW-1277">Toxin-antitoxin system</keyword>
<evidence type="ECO:0000256" key="2">
    <source>
        <dbReference type="ARBA" id="ARBA00022649"/>
    </source>
</evidence>
<dbReference type="EMBL" id="JAGSCS010000002">
    <property type="protein sequence ID" value="MBR0575241.1"/>
    <property type="molecule type" value="Genomic_DNA"/>
</dbReference>
<keyword evidence="3" id="KW-0540">Nuclease</keyword>
<dbReference type="Proteomes" id="UP000675379">
    <property type="component" value="Unassembled WGS sequence"/>
</dbReference>
<dbReference type="InterPro" id="IPR038570">
    <property type="entry name" value="HicA_sf"/>
</dbReference>
<organism evidence="8 9">
    <name type="scientific">Proteiniclasticum sediminis</name>
    <dbReference type="NCBI Taxonomy" id="2804028"/>
    <lineage>
        <taxon>Bacteria</taxon>
        <taxon>Bacillati</taxon>
        <taxon>Bacillota</taxon>
        <taxon>Clostridia</taxon>
        <taxon>Eubacteriales</taxon>
        <taxon>Clostridiaceae</taxon>
        <taxon>Proteiniclasticum</taxon>
    </lineage>
</organism>
<dbReference type="AlphaFoldDB" id="A0A941CQ44"/>
<keyword evidence="9" id="KW-1185">Reference proteome</keyword>
<evidence type="ECO:0000256" key="7">
    <source>
        <dbReference type="ARBA" id="ARBA00023016"/>
    </source>
</evidence>
<evidence type="ECO:0000256" key="4">
    <source>
        <dbReference type="ARBA" id="ARBA00022759"/>
    </source>
</evidence>